<evidence type="ECO:0000313" key="3">
    <source>
        <dbReference type="Proteomes" id="UP000594263"/>
    </source>
</evidence>
<dbReference type="AlphaFoldDB" id="A0A7N1A7U5"/>
<keyword evidence="3" id="KW-1185">Reference proteome</keyword>
<name>A0A7N1A7U5_KALFE</name>
<feature type="domain" description="Reverse transcriptase zinc-binding" evidence="1">
    <location>
        <begin position="136"/>
        <end position="218"/>
    </location>
</feature>
<evidence type="ECO:0000259" key="1">
    <source>
        <dbReference type="Pfam" id="PF13966"/>
    </source>
</evidence>
<evidence type="ECO:0000313" key="2">
    <source>
        <dbReference type="EnsemblPlants" id="Kaladp1006s0023.1.v1.1.CDS.1"/>
    </source>
</evidence>
<dbReference type="Pfam" id="PF13966">
    <property type="entry name" value="zf-RVT"/>
    <property type="match status" value="1"/>
</dbReference>
<dbReference type="EnsemblPlants" id="Kaladp1006s0023.1.v1.1">
    <property type="protein sequence ID" value="Kaladp1006s0023.1.v1.1.CDS.1"/>
    <property type="gene ID" value="Kaladp1006s0023.v1.1"/>
</dbReference>
<protein>
    <recommendedName>
        <fullName evidence="1">Reverse transcriptase zinc-binding domain-containing protein</fullName>
    </recommendedName>
</protein>
<dbReference type="Gramene" id="Kaladp1006s0023.1.v1.1">
    <property type="protein sequence ID" value="Kaladp1006s0023.1.v1.1.CDS.1"/>
    <property type="gene ID" value="Kaladp1006s0023.v1.1"/>
</dbReference>
<reference evidence="2" key="1">
    <citation type="submission" date="2021-01" db="UniProtKB">
        <authorList>
            <consortium name="EnsemblPlants"/>
        </authorList>
    </citation>
    <scope>IDENTIFICATION</scope>
</reference>
<accession>A0A7N1A7U5</accession>
<organism evidence="2 3">
    <name type="scientific">Kalanchoe fedtschenkoi</name>
    <name type="common">Lavender scallops</name>
    <name type="synonym">South American air plant</name>
    <dbReference type="NCBI Taxonomy" id="63787"/>
    <lineage>
        <taxon>Eukaryota</taxon>
        <taxon>Viridiplantae</taxon>
        <taxon>Streptophyta</taxon>
        <taxon>Embryophyta</taxon>
        <taxon>Tracheophyta</taxon>
        <taxon>Spermatophyta</taxon>
        <taxon>Magnoliopsida</taxon>
        <taxon>eudicotyledons</taxon>
        <taxon>Gunneridae</taxon>
        <taxon>Pentapetalae</taxon>
        <taxon>Saxifragales</taxon>
        <taxon>Crassulaceae</taxon>
        <taxon>Kalanchoe</taxon>
    </lineage>
</organism>
<sequence>MKGLHAKMAWKVIKEESIWASFMARKYGSGSNRNKSSLWSSLLPIINDLKQHSLVMVKDGSCNVWDTPWCIPPIPKTSNTPYDGSLRRLLESVSIKHRIISSFPPYAKDKLNNLSLSNDRDQWVWTGHNSGEVSAKAYRDSISPYDAGNHSWSKIWLKVIPRKLSMFIWKIKHGITMVDTFIQSKGFHLASKCRCCIMPSPESADHLFTSSDLASNIWSWLGNLFKCRNRFYNLQDLLKFWIDKSSSASQVGVMKLLAFSIGLWEIWRIRCSATYGEEQSITLPHKKFFIFHTLRIIRLRTASFTPHAEASDSDLVLLSDLNIMSRPPKIHRTSFMSWCPATNGVTVNLARSRNKVAAILRNSKGGFISAKLLSLADSSSLHFLSSAINSVISLVHSSNLILTQFQWDSDFGSASTKMWIASFSDIPAITIGKSSNSSARLLVQDWAGSSVRPGSLTKRQLPLSVFLSLERDKDNLIQDLR</sequence>
<proteinExistence type="predicted"/>
<dbReference type="InterPro" id="IPR026960">
    <property type="entry name" value="RVT-Znf"/>
</dbReference>
<dbReference type="OMA" id="GRWISIL"/>
<dbReference type="Proteomes" id="UP000594263">
    <property type="component" value="Unplaced"/>
</dbReference>